<feature type="region of interest" description="Disordered" evidence="1">
    <location>
        <begin position="1"/>
        <end position="24"/>
    </location>
</feature>
<dbReference type="InterPro" id="IPR038765">
    <property type="entry name" value="Papain-like_cys_pep_sf"/>
</dbReference>
<name>A0A7D9EK23_PARCT</name>
<evidence type="ECO:0000313" key="3">
    <source>
        <dbReference type="Proteomes" id="UP001152795"/>
    </source>
</evidence>
<dbReference type="Proteomes" id="UP001152795">
    <property type="component" value="Unassembled WGS sequence"/>
</dbReference>
<evidence type="ECO:0000313" key="2">
    <source>
        <dbReference type="EMBL" id="CAB4012375.1"/>
    </source>
</evidence>
<gene>
    <name evidence="2" type="ORF">PACLA_8A049857</name>
</gene>
<sequence>MTIIKEKEDRHEPLLGDDDQENECSTNETENIERFYDVSYKYKSISTKHKVGYSDFKTLEFPVMNNSYSLEKPGWLNDSIIDSYLLLLVKAHKKCNKTCNIEIESKGFIKDFDVIWEEKFPSQKDSCSCAVFILMYTSYHLGLLTFDPDVQSISKIRNEMAKELFVGLKNYPVYPNTETGPISKRCVTATRYKQHQCKNVVLYCSVSTCAGKTFSWTFNGITVSNEQEYAFELTEDKVGTYCCRVLNLECKSYTSSCIVECQAHAELVDNKTLMSLVKKAIQENFGRK</sequence>
<feature type="compositionally biased region" description="Basic and acidic residues" evidence="1">
    <location>
        <begin position="1"/>
        <end position="14"/>
    </location>
</feature>
<dbReference type="EMBL" id="CACRXK020007486">
    <property type="protein sequence ID" value="CAB4012375.1"/>
    <property type="molecule type" value="Genomic_DNA"/>
</dbReference>
<keyword evidence="3" id="KW-1185">Reference proteome</keyword>
<accession>A0A7D9EK23</accession>
<dbReference type="SUPFAM" id="SSF48726">
    <property type="entry name" value="Immunoglobulin"/>
    <property type="match status" value="1"/>
</dbReference>
<dbReference type="SUPFAM" id="SSF54001">
    <property type="entry name" value="Cysteine proteinases"/>
    <property type="match status" value="1"/>
</dbReference>
<evidence type="ECO:0000256" key="1">
    <source>
        <dbReference type="SAM" id="MobiDB-lite"/>
    </source>
</evidence>
<comment type="caution">
    <text evidence="2">The sequence shown here is derived from an EMBL/GenBank/DDBJ whole genome shotgun (WGS) entry which is preliminary data.</text>
</comment>
<reference evidence="2" key="1">
    <citation type="submission" date="2020-04" db="EMBL/GenBank/DDBJ databases">
        <authorList>
            <person name="Alioto T."/>
            <person name="Alioto T."/>
            <person name="Gomez Garrido J."/>
        </authorList>
    </citation>
    <scope>NUCLEOTIDE SEQUENCE</scope>
    <source>
        <strain evidence="2">A484AB</strain>
    </source>
</reference>
<dbReference type="AlphaFoldDB" id="A0A7D9EK23"/>
<dbReference type="Gene3D" id="1.10.418.20">
    <property type="match status" value="1"/>
</dbReference>
<dbReference type="InterPro" id="IPR036179">
    <property type="entry name" value="Ig-like_dom_sf"/>
</dbReference>
<dbReference type="OrthoDB" id="6155416at2759"/>
<proteinExistence type="predicted"/>
<organism evidence="2 3">
    <name type="scientific">Paramuricea clavata</name>
    <name type="common">Red gorgonian</name>
    <name type="synonym">Violescent sea-whip</name>
    <dbReference type="NCBI Taxonomy" id="317549"/>
    <lineage>
        <taxon>Eukaryota</taxon>
        <taxon>Metazoa</taxon>
        <taxon>Cnidaria</taxon>
        <taxon>Anthozoa</taxon>
        <taxon>Octocorallia</taxon>
        <taxon>Malacalcyonacea</taxon>
        <taxon>Plexauridae</taxon>
        <taxon>Paramuricea</taxon>
    </lineage>
</organism>
<protein>
    <submittedName>
        <fullName evidence="2">KDa in NOF-FB transposable element</fullName>
    </submittedName>
</protein>